<reference evidence="2" key="1">
    <citation type="journal article" date="2019" name="Int. J. Syst. Evol. Microbiol.">
        <title>The Global Catalogue of Microorganisms (GCM) 10K type strain sequencing project: providing services to taxonomists for standard genome sequencing and annotation.</title>
        <authorList>
            <consortium name="The Broad Institute Genomics Platform"/>
            <consortium name="The Broad Institute Genome Sequencing Center for Infectious Disease"/>
            <person name="Wu L."/>
            <person name="Ma J."/>
        </authorList>
    </citation>
    <scope>NUCLEOTIDE SEQUENCE [LARGE SCALE GENOMIC DNA]</scope>
    <source>
        <strain evidence="2">JCM 9687</strain>
    </source>
</reference>
<organism evidence="1 2">
    <name type="scientific">Saccharopolyspora gregorii</name>
    <dbReference type="NCBI Taxonomy" id="33914"/>
    <lineage>
        <taxon>Bacteria</taxon>
        <taxon>Bacillati</taxon>
        <taxon>Actinomycetota</taxon>
        <taxon>Actinomycetes</taxon>
        <taxon>Pseudonocardiales</taxon>
        <taxon>Pseudonocardiaceae</taxon>
        <taxon>Saccharopolyspora</taxon>
    </lineage>
</organism>
<evidence type="ECO:0000313" key="2">
    <source>
        <dbReference type="Proteomes" id="UP001500483"/>
    </source>
</evidence>
<gene>
    <name evidence="1" type="ORF">GCM10020366_27570</name>
</gene>
<proteinExistence type="predicted"/>
<comment type="caution">
    <text evidence="1">The sequence shown here is derived from an EMBL/GenBank/DDBJ whole genome shotgun (WGS) entry which is preliminary data.</text>
</comment>
<evidence type="ECO:0008006" key="3">
    <source>
        <dbReference type="Google" id="ProtNLM"/>
    </source>
</evidence>
<name>A0ABP6RR54_9PSEU</name>
<dbReference type="RefSeq" id="WP_344926821.1">
    <property type="nucleotide sequence ID" value="NZ_BAAAYK010000038.1"/>
</dbReference>
<protein>
    <recommendedName>
        <fullName evidence="3">DUF4913 domain-containing protein</fullName>
    </recommendedName>
</protein>
<accession>A0ABP6RR54</accession>
<dbReference type="Proteomes" id="UP001500483">
    <property type="component" value="Unassembled WGS sequence"/>
</dbReference>
<sequence>MNDDELVPRDRPRRDDGTEAAIEALTEIVGALTAKLTALRGRIETLEHGAPEEPEQDDAADHPGPWVLHVPPAAAEDRRHRGDRHSPLWTVRNFVGWYNATFLGNPGSPARAIPPCWAEHPGLAEEVAVLAYSWRRANVGATANVRDAQLWLQQTRTGFAARLTDWVHAHCLDGRHRPVGARCRPTRFAADAAEQHAISSGEETE</sequence>
<dbReference type="EMBL" id="BAAAYK010000038">
    <property type="protein sequence ID" value="GAA3357851.1"/>
    <property type="molecule type" value="Genomic_DNA"/>
</dbReference>
<keyword evidence="2" id="KW-1185">Reference proteome</keyword>
<evidence type="ECO:0000313" key="1">
    <source>
        <dbReference type="EMBL" id="GAA3357851.1"/>
    </source>
</evidence>